<dbReference type="PANTHER" id="PTHR34220">
    <property type="entry name" value="SENSOR HISTIDINE KINASE YPDA"/>
    <property type="match status" value="1"/>
</dbReference>
<dbReference type="EMBL" id="UGYW01000002">
    <property type="protein sequence ID" value="SUJ23976.1"/>
    <property type="molecule type" value="Genomic_DNA"/>
</dbReference>
<dbReference type="Pfam" id="PF06580">
    <property type="entry name" value="His_kinase"/>
    <property type="match status" value="1"/>
</dbReference>
<organism evidence="3 4">
    <name type="scientific">Sphingobacterium spiritivorum</name>
    <name type="common">Flavobacterium spiritivorum</name>
    <dbReference type="NCBI Taxonomy" id="258"/>
    <lineage>
        <taxon>Bacteria</taxon>
        <taxon>Pseudomonadati</taxon>
        <taxon>Bacteroidota</taxon>
        <taxon>Sphingobacteriia</taxon>
        <taxon>Sphingobacteriales</taxon>
        <taxon>Sphingobacteriaceae</taxon>
        <taxon>Sphingobacterium</taxon>
    </lineage>
</organism>
<dbReference type="AlphaFoldDB" id="A0A380CM99"/>
<keyword evidence="3" id="KW-0808">Transferase</keyword>
<accession>A0A380CM99</accession>
<dbReference type="InterPro" id="IPR050640">
    <property type="entry name" value="Bact_2-comp_sensor_kinase"/>
</dbReference>
<dbReference type="SUPFAM" id="SSF55874">
    <property type="entry name" value="ATPase domain of HSP90 chaperone/DNA topoisomerase II/histidine kinase"/>
    <property type="match status" value="1"/>
</dbReference>
<reference evidence="3 4" key="1">
    <citation type="submission" date="2018-06" db="EMBL/GenBank/DDBJ databases">
        <authorList>
            <consortium name="Pathogen Informatics"/>
            <person name="Doyle S."/>
        </authorList>
    </citation>
    <scope>NUCLEOTIDE SEQUENCE [LARGE SCALE GENOMIC DNA]</scope>
    <source>
        <strain evidence="3 4">NCTC11388</strain>
    </source>
</reference>
<dbReference type="RefSeq" id="WP_115170885.1">
    <property type="nucleotide sequence ID" value="NZ_UGYW01000002.1"/>
</dbReference>
<proteinExistence type="predicted"/>
<name>A0A380CM99_SPHSI</name>
<feature type="transmembrane region" description="Helical" evidence="1">
    <location>
        <begin position="12"/>
        <end position="35"/>
    </location>
</feature>
<dbReference type="PANTHER" id="PTHR34220:SF7">
    <property type="entry name" value="SENSOR HISTIDINE KINASE YPDA"/>
    <property type="match status" value="1"/>
</dbReference>
<protein>
    <submittedName>
        <fullName evidence="3">Probable sensor-like histidine kinase YehU</fullName>
        <ecNumber evidence="3">2.7.13.3</ecNumber>
    </submittedName>
</protein>
<dbReference type="Gene3D" id="3.30.565.10">
    <property type="entry name" value="Histidine kinase-like ATPase, C-terminal domain"/>
    <property type="match status" value="1"/>
</dbReference>
<keyword evidence="1" id="KW-0812">Transmembrane</keyword>
<dbReference type="GO" id="GO:0016020">
    <property type="term" value="C:membrane"/>
    <property type="evidence" value="ECO:0007669"/>
    <property type="project" value="InterPro"/>
</dbReference>
<feature type="transmembrane region" description="Helical" evidence="1">
    <location>
        <begin position="113"/>
        <end position="136"/>
    </location>
</feature>
<gene>
    <name evidence="3" type="primary">yehU_2</name>
    <name evidence="3" type="ORF">NCTC11388_03389</name>
</gene>
<evidence type="ECO:0000256" key="1">
    <source>
        <dbReference type="SAM" id="Phobius"/>
    </source>
</evidence>
<feature type="transmembrane region" description="Helical" evidence="1">
    <location>
        <begin position="81"/>
        <end position="101"/>
    </location>
</feature>
<evidence type="ECO:0000313" key="4">
    <source>
        <dbReference type="Proteomes" id="UP000254893"/>
    </source>
</evidence>
<keyword evidence="1" id="KW-0472">Membrane</keyword>
<evidence type="ECO:0000313" key="3">
    <source>
        <dbReference type="EMBL" id="SUJ23976.1"/>
    </source>
</evidence>
<dbReference type="EC" id="2.7.13.3" evidence="3"/>
<dbReference type="Proteomes" id="UP000254893">
    <property type="component" value="Unassembled WGS sequence"/>
</dbReference>
<keyword evidence="3" id="KW-0418">Kinase</keyword>
<dbReference type="InterPro" id="IPR036890">
    <property type="entry name" value="HATPase_C_sf"/>
</dbReference>
<sequence length="347" mass="40233">MLFFKLPANKNYLIHVSAWTICILYFLIVFGLLIWSGTTKEIALYDAGINALSITLCCYILSSTINFFLPRKGQMLRLSAIGLIVVALGLYVSRIILLQIFSLIDISYFDFSIPYRVILNFLVLFCIAILQIVWNIQEEYEENKKRKEESEKMVRDAELYNLRQQLQPHFLFNSLNSIIALIGIKPEKAREMTFQLSDFLRGTMRKDNLSLISLKDELSHLQLYLDIEKVRFGHRLNTEVHFPEELAETKLPTMIIQPLLENAIKFGLYNITGDVLIKVEVSYADNLLWIRITNPIENDQYENTKGTGFGLSSVQRRLFLIFGRTDLLFTETKDKSFISTLKIPQYD</sequence>
<dbReference type="GO" id="GO:0000155">
    <property type="term" value="F:phosphorelay sensor kinase activity"/>
    <property type="evidence" value="ECO:0007669"/>
    <property type="project" value="InterPro"/>
</dbReference>
<evidence type="ECO:0000259" key="2">
    <source>
        <dbReference type="Pfam" id="PF06580"/>
    </source>
</evidence>
<feature type="transmembrane region" description="Helical" evidence="1">
    <location>
        <begin position="47"/>
        <end position="69"/>
    </location>
</feature>
<feature type="domain" description="Signal transduction histidine kinase internal region" evidence="2">
    <location>
        <begin position="157"/>
        <end position="236"/>
    </location>
</feature>
<dbReference type="InterPro" id="IPR010559">
    <property type="entry name" value="Sig_transdc_His_kin_internal"/>
</dbReference>
<keyword evidence="1" id="KW-1133">Transmembrane helix</keyword>